<proteinExistence type="predicted"/>
<evidence type="ECO:0000313" key="2">
    <source>
        <dbReference type="EMBL" id="TWP47513.1"/>
    </source>
</evidence>
<dbReference type="Gene3D" id="3.40.50.300">
    <property type="entry name" value="P-loop containing nucleotide triphosphate hydrolases"/>
    <property type="match status" value="1"/>
</dbReference>
<feature type="domain" description="AAA+ ATPase" evidence="1">
    <location>
        <begin position="474"/>
        <end position="636"/>
    </location>
</feature>
<dbReference type="CDD" id="cd00009">
    <property type="entry name" value="AAA"/>
    <property type="match status" value="1"/>
</dbReference>
<name>A0A563EKL8_9PSEU</name>
<dbReference type="Pfam" id="PF07728">
    <property type="entry name" value="AAA_5"/>
    <property type="match status" value="1"/>
</dbReference>
<protein>
    <submittedName>
        <fullName evidence="2">AAA family ATPase</fullName>
    </submittedName>
</protein>
<dbReference type="GO" id="GO:0005524">
    <property type="term" value="F:ATP binding"/>
    <property type="evidence" value="ECO:0007669"/>
    <property type="project" value="InterPro"/>
</dbReference>
<dbReference type="PANTHER" id="PTHR37291">
    <property type="entry name" value="5-METHYLCYTOSINE-SPECIFIC RESTRICTION ENZYME B"/>
    <property type="match status" value="1"/>
</dbReference>
<dbReference type="InterPro" id="IPR003593">
    <property type="entry name" value="AAA+_ATPase"/>
</dbReference>
<dbReference type="Proteomes" id="UP000316639">
    <property type="component" value="Unassembled WGS sequence"/>
</dbReference>
<dbReference type="InterPro" id="IPR027417">
    <property type="entry name" value="P-loop_NTPase"/>
</dbReference>
<evidence type="ECO:0000313" key="3">
    <source>
        <dbReference type="Proteomes" id="UP000316639"/>
    </source>
</evidence>
<dbReference type="SUPFAM" id="SSF52540">
    <property type="entry name" value="P-loop containing nucleoside triphosphate hydrolases"/>
    <property type="match status" value="1"/>
</dbReference>
<dbReference type="InterPro" id="IPR052934">
    <property type="entry name" value="Methyl-DNA_Rec/Restrict_Enz"/>
</dbReference>
<dbReference type="GO" id="GO:0016887">
    <property type="term" value="F:ATP hydrolysis activity"/>
    <property type="evidence" value="ECO:0007669"/>
    <property type="project" value="InterPro"/>
</dbReference>
<dbReference type="SMART" id="SM00382">
    <property type="entry name" value="AAA"/>
    <property type="match status" value="1"/>
</dbReference>
<sequence>MRPPAMVKCRPEEAVGMTYEFDDDRWGLARIERPARRIIDAGLGEGRSVIEPDVPAWSSETTADLRARVVSSADSSGIPFMDKLRAELQGAPRATYLLTAELLALHVLPLSNVRGPKKVGRVDAVLSWMQPPAVLPADLCEALDGPGVLNGGVGFNVQIWNQLAWLLTFVERWHTLDEAGRNAALKEPWTFRELVHNLDTGQVAIRNSLLYLAFPDVFLPIVRQPDKVAIRNAFAEAIGGTTGDDPVTIDRDLFKIHAAHREQAGNKRVDYYQPPWRSVWDKGKTSDKAARAWLIRDKATNPNTGFVALAAEHFTGFNPDMSRDELNAAVENGYKHLDYAQRLAIANDYYNFLFTMKADDLVTTEIGGDLHIGVVTGDPEYSNDDVSVLRRPVSWTMTTHVHGGPLRDELGQDGTVVDITGTIEYLKDLTGASDTTAASQPTGPVQLPAATKQLADDLHFDQNWLQKLTTVLQDRKQVVLYGPPGTGKTYLARRISRHITDQDAVRLVQFHPSYSYEDFFEGFRPRAKGDAAGFELVPGPLRQLAARAEADKGRPYVLIIDEINRANLAKVFGELYFLLEYRDEKIDLQYSPGDRFKLPSNIFFIGTMNTADRSVAGVDAAMRRRFAFLELHPDQPPVRGMLARWSSTHKKNDDRATLLDRLNAKIEAADRDFKIGPSYLMKPDADHADGLDLIWEHSILPLLEEHYYDRMTREAVRERFGLKAIRAPQQETGQ</sequence>
<gene>
    <name evidence="2" type="ORF">FKR81_31615</name>
</gene>
<dbReference type="InterPro" id="IPR011704">
    <property type="entry name" value="ATPase_dyneun-rel_AAA"/>
</dbReference>
<keyword evidence="3" id="KW-1185">Reference proteome</keyword>
<dbReference type="PANTHER" id="PTHR37291:SF1">
    <property type="entry name" value="TYPE IV METHYL-DIRECTED RESTRICTION ENZYME ECOKMCRB SUBUNIT"/>
    <property type="match status" value="1"/>
</dbReference>
<reference evidence="2 3" key="1">
    <citation type="submission" date="2019-07" db="EMBL/GenBank/DDBJ databases">
        <title>Lentzea xizangensis sp. nov., isolated from Qinghai-Tibetan Plateau Soils.</title>
        <authorList>
            <person name="Huang J."/>
        </authorList>
    </citation>
    <scope>NUCLEOTIDE SEQUENCE [LARGE SCALE GENOMIC DNA]</scope>
    <source>
        <strain evidence="2 3">FXJ1.1311</strain>
    </source>
</reference>
<organism evidence="2 3">
    <name type="scientific">Lentzea tibetensis</name>
    <dbReference type="NCBI Taxonomy" id="2591470"/>
    <lineage>
        <taxon>Bacteria</taxon>
        <taxon>Bacillati</taxon>
        <taxon>Actinomycetota</taxon>
        <taxon>Actinomycetes</taxon>
        <taxon>Pseudonocardiales</taxon>
        <taxon>Pseudonocardiaceae</taxon>
        <taxon>Lentzea</taxon>
    </lineage>
</organism>
<comment type="caution">
    <text evidence="2">The sequence shown here is derived from an EMBL/GenBank/DDBJ whole genome shotgun (WGS) entry which is preliminary data.</text>
</comment>
<evidence type="ECO:0000259" key="1">
    <source>
        <dbReference type="SMART" id="SM00382"/>
    </source>
</evidence>
<dbReference type="EMBL" id="VOBR01000025">
    <property type="protein sequence ID" value="TWP47513.1"/>
    <property type="molecule type" value="Genomic_DNA"/>
</dbReference>
<dbReference type="AlphaFoldDB" id="A0A563EKL8"/>
<accession>A0A563EKL8</accession>
<dbReference type="OrthoDB" id="9781481at2"/>